<dbReference type="PANTHER" id="PTHR33908">
    <property type="entry name" value="MANNOSYLTRANSFERASE YKCB-RELATED"/>
    <property type="match status" value="1"/>
</dbReference>
<feature type="transmembrane region" description="Helical" evidence="9">
    <location>
        <begin position="333"/>
        <end position="352"/>
    </location>
</feature>
<feature type="transmembrane region" description="Helical" evidence="9">
    <location>
        <begin position="219"/>
        <end position="242"/>
    </location>
</feature>
<dbReference type="KEGG" id="mcub:MCBB_0635"/>
<dbReference type="Proteomes" id="UP000094707">
    <property type="component" value="Chromosome I"/>
</dbReference>
<proteinExistence type="predicted"/>
<comment type="subcellular location">
    <subcellularLocation>
        <location evidence="1">Cell membrane</location>
        <topology evidence="1">Multi-pass membrane protein</topology>
    </subcellularLocation>
</comment>
<organism evidence="10 11">
    <name type="scientific">Methanobacterium congolense</name>
    <dbReference type="NCBI Taxonomy" id="118062"/>
    <lineage>
        <taxon>Archaea</taxon>
        <taxon>Methanobacteriati</taxon>
        <taxon>Methanobacteriota</taxon>
        <taxon>Methanomada group</taxon>
        <taxon>Methanobacteria</taxon>
        <taxon>Methanobacteriales</taxon>
        <taxon>Methanobacteriaceae</taxon>
        <taxon>Methanobacterium</taxon>
    </lineage>
</organism>
<feature type="transmembrane region" description="Helical" evidence="9">
    <location>
        <begin position="262"/>
        <end position="287"/>
    </location>
</feature>
<feature type="transmembrane region" description="Helical" evidence="9">
    <location>
        <begin position="368"/>
        <end position="390"/>
    </location>
</feature>
<accession>A0A1D3L0W5</accession>
<dbReference type="RefSeq" id="WP_071906401.1">
    <property type="nucleotide sequence ID" value="NZ_LT607756.1"/>
</dbReference>
<keyword evidence="3" id="KW-0328">Glycosyltransferase</keyword>
<dbReference type="GO" id="GO:0010041">
    <property type="term" value="P:response to iron(III) ion"/>
    <property type="evidence" value="ECO:0007669"/>
    <property type="project" value="TreeGrafter"/>
</dbReference>
<feature type="region of interest" description="Disordered" evidence="8">
    <location>
        <begin position="503"/>
        <end position="566"/>
    </location>
</feature>
<feature type="transmembrane region" description="Helical" evidence="9">
    <location>
        <begin position="168"/>
        <end position="185"/>
    </location>
</feature>
<dbReference type="GO" id="GO:0016763">
    <property type="term" value="F:pentosyltransferase activity"/>
    <property type="evidence" value="ECO:0007669"/>
    <property type="project" value="TreeGrafter"/>
</dbReference>
<protein>
    <submittedName>
        <fullName evidence="10">Putative membrane protein</fullName>
    </submittedName>
</protein>
<dbReference type="GO" id="GO:0005886">
    <property type="term" value="C:plasma membrane"/>
    <property type="evidence" value="ECO:0007669"/>
    <property type="project" value="UniProtKB-SubCell"/>
</dbReference>
<evidence type="ECO:0000313" key="10">
    <source>
        <dbReference type="EMBL" id="SCG85208.1"/>
    </source>
</evidence>
<evidence type="ECO:0000313" key="11">
    <source>
        <dbReference type="Proteomes" id="UP000094707"/>
    </source>
</evidence>
<feature type="compositionally biased region" description="Low complexity" evidence="8">
    <location>
        <begin position="527"/>
        <end position="551"/>
    </location>
</feature>
<dbReference type="PATRIC" id="fig|129848.4.peg.640"/>
<evidence type="ECO:0000256" key="8">
    <source>
        <dbReference type="SAM" id="MobiDB-lite"/>
    </source>
</evidence>
<dbReference type="OrthoDB" id="71053at2157"/>
<evidence type="ECO:0000256" key="3">
    <source>
        <dbReference type="ARBA" id="ARBA00022676"/>
    </source>
</evidence>
<feature type="transmembrane region" description="Helical" evidence="9">
    <location>
        <begin position="138"/>
        <end position="156"/>
    </location>
</feature>
<dbReference type="GeneID" id="30411492"/>
<keyword evidence="11" id="KW-1185">Reference proteome</keyword>
<dbReference type="GO" id="GO:0008610">
    <property type="term" value="P:lipid biosynthetic process"/>
    <property type="evidence" value="ECO:0007669"/>
    <property type="project" value="UniProtKB-ARBA"/>
</dbReference>
<feature type="compositionally biased region" description="Polar residues" evidence="8">
    <location>
        <begin position="503"/>
        <end position="520"/>
    </location>
</feature>
<evidence type="ECO:0000256" key="7">
    <source>
        <dbReference type="ARBA" id="ARBA00023136"/>
    </source>
</evidence>
<evidence type="ECO:0000256" key="5">
    <source>
        <dbReference type="ARBA" id="ARBA00022692"/>
    </source>
</evidence>
<sequence length="596" mass="66247">MSIKSFLKEKPHLIILFSIFLFSFILDIYLLTRYNLSYGMDGPFYDLKVQSIIQTGFPASNDPPLVYYILTPFVLLTGNSFLGIKIGMALIGSLMAFPAFLLTETFSNKLEVKSKVPALLSAFLVTVNVSYFSMIGDFMQNLVGVFFLLLLIYFTVKWLENISEWKKYGVLSVALLLCSILTHIYTGMLAVVIFMSLMVFNLLFRTYKTHSLPLFDLKIFGLMLVLILGGLALLFTAYPLMFNKFTTVLSFLNGSSATSGTMMGSINFTIFLTIPFLLGVFAAIKIFYEGLKEKLEPENPRVSKSTLLSLAYIVMTLVLVVLAVLPSDYQERFIAMAFVPVALMVPIGLKLIEKWISNQLPSKKRFKVGVVTVIAVLFAFSSFYTAAGIFSDMGPSISSDQYNELLQIKANYIPSEINSSSIILVDDYHTGYWVQYVLGIQAETGNLTDVQQKYPNQTIYGISMTRNGSMSSTNYQYLWNPFFPYSFPFGGFNMSWNTNSRQSQFKDNNLTAPKNSSNDPKNMENKNISGNSIPGNSSNGPPSIPNGTSNNAPMQGASGNLAEAGRDGGSFSMGSSWINQGTLIFSQGNIRVYRLS</sequence>
<keyword evidence="4" id="KW-0808">Transferase</keyword>
<dbReference type="InterPro" id="IPR050297">
    <property type="entry name" value="LipidA_mod_glycosyltrf_83"/>
</dbReference>
<dbReference type="PANTHER" id="PTHR33908:SF3">
    <property type="entry name" value="UNDECAPRENYL PHOSPHATE-ALPHA-4-AMINO-4-DEOXY-L-ARABINOSE ARABINOSYL TRANSFERASE"/>
    <property type="match status" value="1"/>
</dbReference>
<keyword evidence="7 9" id="KW-0472">Membrane</keyword>
<evidence type="ECO:0000256" key="1">
    <source>
        <dbReference type="ARBA" id="ARBA00004651"/>
    </source>
</evidence>
<gene>
    <name evidence="10" type="ORF">MCBB_0635</name>
</gene>
<keyword evidence="2" id="KW-1003">Cell membrane</keyword>
<evidence type="ECO:0000256" key="9">
    <source>
        <dbReference type="SAM" id="Phobius"/>
    </source>
</evidence>
<reference evidence="10 11" key="1">
    <citation type="submission" date="2016-08" db="EMBL/GenBank/DDBJ databases">
        <authorList>
            <person name="Seilhamer J.J."/>
        </authorList>
    </citation>
    <scope>NUCLEOTIDE SEQUENCE [LARGE SCALE GENOMIC DNA]</scope>
    <source>
        <strain evidence="10">Buetzberg</strain>
    </source>
</reference>
<keyword evidence="5 9" id="KW-0812">Transmembrane</keyword>
<feature type="transmembrane region" description="Helical" evidence="9">
    <location>
        <begin position="82"/>
        <end position="102"/>
    </location>
</feature>
<dbReference type="EMBL" id="LT607756">
    <property type="protein sequence ID" value="SCG85208.1"/>
    <property type="molecule type" value="Genomic_DNA"/>
</dbReference>
<feature type="transmembrane region" description="Helical" evidence="9">
    <location>
        <begin position="307"/>
        <end position="327"/>
    </location>
</feature>
<evidence type="ECO:0000256" key="4">
    <source>
        <dbReference type="ARBA" id="ARBA00022679"/>
    </source>
</evidence>
<keyword evidence="6 9" id="KW-1133">Transmembrane helix</keyword>
<evidence type="ECO:0000256" key="6">
    <source>
        <dbReference type="ARBA" id="ARBA00022989"/>
    </source>
</evidence>
<evidence type="ECO:0000256" key="2">
    <source>
        <dbReference type="ARBA" id="ARBA00022475"/>
    </source>
</evidence>
<dbReference type="AlphaFoldDB" id="A0A1D3L0W5"/>
<name>A0A1D3L0W5_9EURY</name>
<feature type="transmembrane region" description="Helical" evidence="9">
    <location>
        <begin position="114"/>
        <end position="132"/>
    </location>
</feature>
<feature type="transmembrane region" description="Helical" evidence="9">
    <location>
        <begin position="12"/>
        <end position="31"/>
    </location>
</feature>